<dbReference type="EMBL" id="BAAAMQ010000017">
    <property type="protein sequence ID" value="GAA2116234.1"/>
    <property type="molecule type" value="Genomic_DNA"/>
</dbReference>
<dbReference type="PANTHER" id="PTHR40469:SF2">
    <property type="entry name" value="GALACTOSE-BINDING DOMAIN-LIKE SUPERFAMILY PROTEIN"/>
    <property type="match status" value="1"/>
</dbReference>
<dbReference type="InterPro" id="IPR029010">
    <property type="entry name" value="ThuA-like"/>
</dbReference>
<evidence type="ECO:0008006" key="8">
    <source>
        <dbReference type="Google" id="ProtNLM"/>
    </source>
</evidence>
<dbReference type="InterPro" id="IPR008979">
    <property type="entry name" value="Galactose-bd-like_sf"/>
</dbReference>
<feature type="domain" description="PKD" evidence="4">
    <location>
        <begin position="1107"/>
        <end position="1190"/>
    </location>
</feature>
<feature type="chain" id="PRO_5045667464" description="Glucose/arabinose dehydrogenase, beta-propeller fold" evidence="3">
    <location>
        <begin position="31"/>
        <end position="2285"/>
    </location>
</feature>
<dbReference type="SUPFAM" id="SSF49299">
    <property type="entry name" value="PKD domain"/>
    <property type="match status" value="3"/>
</dbReference>
<evidence type="ECO:0000256" key="1">
    <source>
        <dbReference type="ARBA" id="ARBA00022729"/>
    </source>
</evidence>
<dbReference type="InterPro" id="IPR012938">
    <property type="entry name" value="Glc/Sorbosone_DH"/>
</dbReference>
<dbReference type="Pfam" id="PF17851">
    <property type="entry name" value="GH43_C2"/>
    <property type="match status" value="2"/>
</dbReference>
<dbReference type="Pfam" id="PF18911">
    <property type="entry name" value="PKD_4"/>
    <property type="match status" value="2"/>
</dbReference>
<dbReference type="SUPFAM" id="SSF49785">
    <property type="entry name" value="Galactose-binding domain-like"/>
    <property type="match status" value="1"/>
</dbReference>
<dbReference type="Pfam" id="PF03422">
    <property type="entry name" value="CBM_6"/>
    <property type="match status" value="1"/>
</dbReference>
<dbReference type="PROSITE" id="PS50093">
    <property type="entry name" value="PKD"/>
    <property type="match status" value="2"/>
</dbReference>
<dbReference type="Gene3D" id="2.120.10.30">
    <property type="entry name" value="TolB, C-terminal domain"/>
    <property type="match status" value="1"/>
</dbReference>
<dbReference type="InterPro" id="IPR029062">
    <property type="entry name" value="Class_I_gatase-like"/>
</dbReference>
<dbReference type="Proteomes" id="UP001501161">
    <property type="component" value="Unassembled WGS sequence"/>
</dbReference>
<evidence type="ECO:0000313" key="7">
    <source>
        <dbReference type="Proteomes" id="UP001501161"/>
    </source>
</evidence>
<dbReference type="SUPFAM" id="SSF52317">
    <property type="entry name" value="Class I glutamine amidotransferase-like"/>
    <property type="match status" value="1"/>
</dbReference>
<keyword evidence="1 3" id="KW-0732">Signal</keyword>
<accession>A0ABP5JF71</accession>
<feature type="domain" description="CBM6" evidence="5">
    <location>
        <begin position="965"/>
        <end position="1097"/>
    </location>
</feature>
<feature type="signal peptide" evidence="3">
    <location>
        <begin position="1"/>
        <end position="30"/>
    </location>
</feature>
<sequence length="2285" mass="238711">MNRIITRPQRRSRALLGSTMAMLVALPLGAALGLGATASAAAPRPEQSSTSDKTSKTSKTSGKTSDASTDSPLGDAVPWTADREKSAAQAAAAAEQFDALVFSKTAGFRHGNIGTATAAIQQLGAANNFTVTVTEDSAAFTDANLEQYEVVIFLSTTGDVLNTTQQGAFERYIQAGGGYAGIHAASDTEYDWPWYGSLVGAYFNNHPAGTPTATVKVEDPAHPSTEGIEPRWQRTDEWYNFRAPNPATARDKLHILASLDETTYTPGSGAMGAEHPIAWCQDFDGGRSWYTGMGHTEASFADAKFLGHILGGIQTAAGVVPSDCKATLQPSFAKVALDENTTNPMELAIADDGRVIYIDRAGAVKVILTNGSVVTAGTVPVYTGQEFGLLGIALDPDFATNGHVFLYYSPQGSAAIDRISRFKMTGNTLDVASAVTILDVPVQRNECCHAGGSMEFDHDGNLYLATGDNTNPFDSGGYTPIDERSGRGAWDAQRTSGNTNSLNGKVLKIKPSAAGGYTIPAGNLFDEAADTQQKTRPEIYAMGFRNPFRIGLDEQNNHLLVADYGPDAGSTSATRGPNGRVEWNVLDQPGNYGWPYCVGANTPYNDYNFASSTAGAAFNCAAPVNDSPNNTGLTNLPPSKAAVIWQSNNANTTGTPEIGASGAPMTSGTYDFDPTLVSDRKWPAYFDSKAIWADWNNSRLFTVQMNQGGTNYTDINRFLPSLQMRRPHALQFGPDGALYMIEWGSGFNGNNADSGIYRIDYVEGERSPTARATTNRTSGPTPLSVTFNGTTSFDGDTGTSAGLTYAWDFTSDGTVDATTPTASFTYTTAGNYTARLTVTAANGKTGSTNIDIVAGNTAPTVELTLPLDGGFFEFGDTVKYSVTVTDPEDGPIDCNRVVVQPGLGHDQHSHGYEQYTGCSGSFVLPGDSGHSGANIFGTVTATYRDSGSGVAGPLTGIDGAVLHTKKKEAEFFDQTGRTGSGTAGTPGVATQTTTDTNGGQNVTGVETGDWFRWDVMNLTNITGVTMRAASTTAGAAFEVRQGSPTGTTIGTLTVPNTGGAQTWQNVSTTFTGATTTSAPLYFVATTGGANVNWVEFAGRGVTDNTPPTVAISADKLTGSAPLPVNFTSSVSDPEGDTPVTYAWNFGDSTTSTVANPSKTFATPGKYTVSLTVTDSRGAKTTKTLEITVTAAQNICFSGRSDDFVGTELDTTRWNRNVRVNQNLTVANGSLNIPLTNTDLYQTTNTTPNIVLQDLPSGAFEVTTKVDLTGINKGYQQGGLVIYGDDNNYLKLVYSGRSTAAAGSKAANVIQFTKETNATASETNSAALGASFPDTVWLRMSSTDGNSVTASYSSDGATWLPVTAANAARDLTGVTAPKVGLLALASTAAGAADNLTAKFDYFTITPDNTAVPCATPCQVEQFNGNALDLAQWNDSVRVNGSLTVADGTLNIPLTNSDLYQTTNTTPNVVLQDLPPGKFVVTTKVTLNATKGYQQGGLIIYGDDDNYIKLVYSGRSTAAAGSKAANIIQFFKETNAVASETNGAALGADFPDTVWLRLSSADGNAMTASYSSDGATWLPVNAANATRDLTGITAPKVGLVALGATAAGAADNLIAKFDYFTLGQDDTCTPPAGPADTTAPTTTLAIPAANAAGWYTTRPSFTLAATDGTGGSGVASTEYRIAGGAWAPYTAAVSVTGEGSRLIEYRSTDSAGNVESIKSLTVKIDTVTPTVADAVTGDSSKTVTLTATDATSGVASIEHQTGDATTWTTYSTPLTFDEPGTYVVRYRATDVAGNRSTGQVQVVVPQPADTTDPEVDATVLGSYAGELVDQASSGVTGEATMVSAAEGNGYTTTVELTLAGLDPTQDYESHLHVGTTCGGFAGHYRNDPAGDGTPPNELWPTNPGWVAGSGDARIEAEADGTSFATATVPWAPRIEGGILALHREGAIIGCVDLDLTGPGTVVLDATDNVDVTSLTYTVDGGAEAEYDGPFEITEPGEHVVAYTATDAAGNETTGEFTVVVPKEPVVEPPVETAKPTVSITTTPAAANGRSNWFTSPVSVTLAGAGGEGKLSVEYRIDNGPWTAYTAPLRITADGITRVQARATDEAGRSSAVGTTVIKMDATAPAVTIAGINDWAKLNLGAVRNARVTAADATSGVAQQVVRLNGTIVSSPARIDAMSLRTGRHELSVTVTDEAGNSVSETITFRVVATTGGAKKLINRLVEDGTVGEKRGAQLKQELKAAKRADRSGSEREARQALKRFKKLASKVTDKEARRALKHLSRTLKKQL</sequence>
<dbReference type="Pfam" id="PF07995">
    <property type="entry name" value="GSDH"/>
    <property type="match status" value="1"/>
</dbReference>
<comment type="caution">
    <text evidence="6">The sequence shown here is derived from an EMBL/GenBank/DDBJ whole genome shotgun (WGS) entry which is preliminary data.</text>
</comment>
<dbReference type="PROSITE" id="PS51175">
    <property type="entry name" value="CBM6"/>
    <property type="match status" value="1"/>
</dbReference>
<feature type="domain" description="PKD" evidence="4">
    <location>
        <begin position="768"/>
        <end position="852"/>
    </location>
</feature>
<dbReference type="SUPFAM" id="SSF49899">
    <property type="entry name" value="Concanavalin A-like lectins/glucanases"/>
    <property type="match status" value="2"/>
</dbReference>
<dbReference type="SUPFAM" id="SSF50952">
    <property type="entry name" value="Soluble quinoprotein glucose dehydrogenase"/>
    <property type="match status" value="1"/>
</dbReference>
<proteinExistence type="predicted"/>
<dbReference type="InterPro" id="IPR011041">
    <property type="entry name" value="Quinoprot_gluc/sorb_DH_b-prop"/>
</dbReference>
<name>A0ABP5JF71_9ACTN</name>
<dbReference type="RefSeq" id="WP_231250857.1">
    <property type="nucleotide sequence ID" value="NZ_BAAAMQ010000017.1"/>
</dbReference>
<dbReference type="Gene3D" id="2.60.120.260">
    <property type="entry name" value="Galactose-binding domain-like"/>
    <property type="match status" value="1"/>
</dbReference>
<dbReference type="Pfam" id="PF06283">
    <property type="entry name" value="ThuA"/>
    <property type="match status" value="1"/>
</dbReference>
<dbReference type="InterPro" id="IPR011042">
    <property type="entry name" value="6-blade_b-propeller_TolB-like"/>
</dbReference>
<dbReference type="CDD" id="cd00146">
    <property type="entry name" value="PKD"/>
    <property type="match status" value="2"/>
</dbReference>
<dbReference type="CDD" id="cd04084">
    <property type="entry name" value="CBM6_xylanase-like"/>
    <property type="match status" value="1"/>
</dbReference>
<gene>
    <name evidence="6" type="ORF">GCM10009726_35580</name>
</gene>
<dbReference type="InterPro" id="IPR006584">
    <property type="entry name" value="Cellulose-bd_IV"/>
</dbReference>
<dbReference type="Gene3D" id="2.60.40.10">
    <property type="entry name" value="Immunoglobulins"/>
    <property type="match status" value="4"/>
</dbReference>
<dbReference type="InterPro" id="IPR054470">
    <property type="entry name" value="FIMAH_dom"/>
</dbReference>
<dbReference type="InterPro" id="IPR000601">
    <property type="entry name" value="PKD_dom"/>
</dbReference>
<organism evidence="6 7">
    <name type="scientific">Nocardioides furvisabuli</name>
    <dbReference type="NCBI Taxonomy" id="375542"/>
    <lineage>
        <taxon>Bacteria</taxon>
        <taxon>Bacillati</taxon>
        <taxon>Actinomycetota</taxon>
        <taxon>Actinomycetes</taxon>
        <taxon>Propionibacteriales</taxon>
        <taxon>Nocardioidaceae</taxon>
        <taxon>Nocardioides</taxon>
    </lineage>
</organism>
<feature type="region of interest" description="Disordered" evidence="2">
    <location>
        <begin position="974"/>
        <end position="1005"/>
    </location>
</feature>
<evidence type="ECO:0000313" key="6">
    <source>
        <dbReference type="EMBL" id="GAA2116234.1"/>
    </source>
</evidence>
<dbReference type="NCBIfam" id="NF047446">
    <property type="entry name" value="barrel_OmpL47"/>
    <property type="match status" value="4"/>
</dbReference>
<feature type="compositionally biased region" description="Low complexity" evidence="2">
    <location>
        <begin position="38"/>
        <end position="71"/>
    </location>
</feature>
<dbReference type="InterPro" id="IPR013783">
    <property type="entry name" value="Ig-like_fold"/>
</dbReference>
<evidence type="ECO:0000259" key="4">
    <source>
        <dbReference type="PROSITE" id="PS50093"/>
    </source>
</evidence>
<dbReference type="InterPro" id="IPR058094">
    <property type="entry name" value="Ig-like_OmpL47-like"/>
</dbReference>
<dbReference type="InterPro" id="IPR035986">
    <property type="entry name" value="PKD_dom_sf"/>
</dbReference>
<protein>
    <recommendedName>
        <fullName evidence="8">Glucose/arabinose dehydrogenase, beta-propeller fold</fullName>
    </recommendedName>
</protein>
<dbReference type="Gene3D" id="2.60.120.200">
    <property type="match status" value="2"/>
</dbReference>
<evidence type="ECO:0000259" key="5">
    <source>
        <dbReference type="PROSITE" id="PS51175"/>
    </source>
</evidence>
<dbReference type="Pfam" id="PF22888">
    <property type="entry name" value="FIMAH"/>
    <property type="match status" value="1"/>
</dbReference>
<dbReference type="InterPro" id="IPR022409">
    <property type="entry name" value="PKD/Chitinase_dom"/>
</dbReference>
<evidence type="ECO:0000256" key="3">
    <source>
        <dbReference type="SAM" id="SignalP"/>
    </source>
</evidence>
<dbReference type="InterPro" id="IPR013320">
    <property type="entry name" value="ConA-like_dom_sf"/>
</dbReference>
<dbReference type="InterPro" id="IPR041542">
    <property type="entry name" value="GH43_C2"/>
</dbReference>
<dbReference type="InterPro" id="IPR005084">
    <property type="entry name" value="CBM6"/>
</dbReference>
<keyword evidence="7" id="KW-1185">Reference proteome</keyword>
<feature type="compositionally biased region" description="Low complexity" evidence="2">
    <location>
        <begin position="990"/>
        <end position="1005"/>
    </location>
</feature>
<dbReference type="SMART" id="SM00089">
    <property type="entry name" value="PKD"/>
    <property type="match status" value="4"/>
</dbReference>
<evidence type="ECO:0000256" key="2">
    <source>
        <dbReference type="SAM" id="MobiDB-lite"/>
    </source>
</evidence>
<feature type="region of interest" description="Disordered" evidence="2">
    <location>
        <begin position="38"/>
        <end position="84"/>
    </location>
</feature>
<dbReference type="PANTHER" id="PTHR40469">
    <property type="entry name" value="SECRETED GLYCOSYL HYDROLASE"/>
    <property type="match status" value="1"/>
</dbReference>
<dbReference type="SMART" id="SM00606">
    <property type="entry name" value="CBD_IV"/>
    <property type="match status" value="1"/>
</dbReference>
<reference evidence="7" key="1">
    <citation type="journal article" date="2019" name="Int. J. Syst. Evol. Microbiol.">
        <title>The Global Catalogue of Microorganisms (GCM) 10K type strain sequencing project: providing services to taxonomists for standard genome sequencing and annotation.</title>
        <authorList>
            <consortium name="The Broad Institute Genomics Platform"/>
            <consortium name="The Broad Institute Genome Sequencing Center for Infectious Disease"/>
            <person name="Wu L."/>
            <person name="Ma J."/>
        </authorList>
    </citation>
    <scope>NUCLEOTIDE SEQUENCE [LARGE SCALE GENOMIC DNA]</scope>
    <source>
        <strain evidence="7">JCM 13813</strain>
    </source>
</reference>
<dbReference type="Gene3D" id="3.40.50.880">
    <property type="match status" value="1"/>
</dbReference>